<dbReference type="Proteomes" id="UP000285092">
    <property type="component" value="Unassembled WGS sequence"/>
</dbReference>
<keyword evidence="1" id="KW-0472">Membrane</keyword>
<evidence type="ECO:0000256" key="1">
    <source>
        <dbReference type="SAM" id="Phobius"/>
    </source>
</evidence>
<keyword evidence="1" id="KW-1133">Transmembrane helix</keyword>
<name>A0A418NEH8_9SPHN</name>
<reference evidence="2 3" key="1">
    <citation type="submission" date="2018-08" db="EMBL/GenBank/DDBJ databases">
        <title>Altererythrobacter sp.Ery1 and Ery12, the genome sequencing of novel strains in genus Alterythrobacter.</title>
        <authorList>
            <person name="Cheng H."/>
            <person name="Wu Y.-H."/>
            <person name="Fang C."/>
            <person name="Xu X.-W."/>
        </authorList>
    </citation>
    <scope>NUCLEOTIDE SEQUENCE [LARGE SCALE GENOMIC DNA]</scope>
    <source>
        <strain evidence="2 3">Ery1</strain>
    </source>
</reference>
<accession>A0A418NEH8</accession>
<gene>
    <name evidence="2" type="ORF">D2V04_15110</name>
</gene>
<organism evidence="2 3">
    <name type="scientific">Pelagerythrobacter aerophilus</name>
    <dbReference type="NCBI Taxonomy" id="2306995"/>
    <lineage>
        <taxon>Bacteria</taxon>
        <taxon>Pseudomonadati</taxon>
        <taxon>Pseudomonadota</taxon>
        <taxon>Alphaproteobacteria</taxon>
        <taxon>Sphingomonadales</taxon>
        <taxon>Erythrobacteraceae</taxon>
        <taxon>Pelagerythrobacter</taxon>
    </lineage>
</organism>
<dbReference type="AlphaFoldDB" id="A0A418NEH8"/>
<comment type="caution">
    <text evidence="2">The sequence shown here is derived from an EMBL/GenBank/DDBJ whole genome shotgun (WGS) entry which is preliminary data.</text>
</comment>
<feature type="transmembrane region" description="Helical" evidence="1">
    <location>
        <begin position="89"/>
        <end position="109"/>
    </location>
</feature>
<evidence type="ECO:0000313" key="3">
    <source>
        <dbReference type="Proteomes" id="UP000285092"/>
    </source>
</evidence>
<evidence type="ECO:0000313" key="2">
    <source>
        <dbReference type="EMBL" id="RIV75620.1"/>
    </source>
</evidence>
<sequence>MFADITRFRRFLFSWPTRDMDAGAALGHTAAMQTSGRIGSQKMVNRPFEQWKRGAAVAALVAIGLLPGAVAGAVAMLLGEILLSETAGVFAGVLAFATVGPWGLGQPVIGRQIGGLLRTSR</sequence>
<proteinExistence type="predicted"/>
<keyword evidence="3" id="KW-1185">Reference proteome</keyword>
<dbReference type="EMBL" id="QXFK01000019">
    <property type="protein sequence ID" value="RIV75620.1"/>
    <property type="molecule type" value="Genomic_DNA"/>
</dbReference>
<keyword evidence="1" id="KW-0812">Transmembrane</keyword>
<protein>
    <submittedName>
        <fullName evidence="2">Uncharacterized protein</fullName>
    </submittedName>
</protein>
<feature type="transmembrane region" description="Helical" evidence="1">
    <location>
        <begin position="55"/>
        <end position="77"/>
    </location>
</feature>